<gene>
    <name evidence="7 9" type="primary">potA</name>
    <name evidence="9" type="ORF">CUJ84_pRLN1000465</name>
</gene>
<evidence type="ECO:0000256" key="4">
    <source>
        <dbReference type="ARBA" id="ARBA00022840"/>
    </source>
</evidence>
<dbReference type="SMART" id="SM00382">
    <property type="entry name" value="AAA"/>
    <property type="match status" value="1"/>
</dbReference>
<accession>A0A2K9ZCF0</accession>
<dbReference type="EC" id="7.6.2.11" evidence="7"/>
<dbReference type="SUPFAM" id="SSF50331">
    <property type="entry name" value="MOP-like"/>
    <property type="match status" value="1"/>
</dbReference>
<keyword evidence="5 7" id="KW-1278">Translocase</keyword>
<dbReference type="PANTHER" id="PTHR42781:SF6">
    <property type="entry name" value="SPERMIDINE_PUTRESCINE IMPORT ATP-BINDING PROTEIN POTA"/>
    <property type="match status" value="1"/>
</dbReference>
<dbReference type="InterPro" id="IPR013611">
    <property type="entry name" value="Transp-assoc_OB_typ2"/>
</dbReference>
<sequence length="368" mass="40512">MNQVNRNPDNAVGSQPIASFRSVSKRYDSNSLVVDDLDLDIVRGEFLTLLGPSGSGKTTTLMMLAGFEWPTSGNILMDGDDITGLPPYLRDMGVVFQSYALFPHMTIAENIEFPLAVRKIAPEERRRRVAEALDLVHLGSYANRYPIQLSGGQQQRVALARSLVYRPRMVLMDEPLGALDKALREQMQLEIKQIHQQMGITFVYVTHDQDEALTMSDRVAVFHQGKIQQITSPVEIYKRPRNRFVATFLGETNTLEGLVTQCAEGFADIQLSCGSILRGRAGEGVVSGAKAALMVRPESIGVKGGPGNGLRGRLVDQHFHGDHIRLHVALDGGQALQLKVKPQEGAELRQSGETVAMTIQEEDALILL</sequence>
<evidence type="ECO:0000256" key="5">
    <source>
        <dbReference type="ARBA" id="ARBA00022967"/>
    </source>
</evidence>
<keyword evidence="9" id="KW-0614">Plasmid</keyword>
<organism evidence="9 10">
    <name type="scientific">Rhizobium leguminosarum</name>
    <dbReference type="NCBI Taxonomy" id="384"/>
    <lineage>
        <taxon>Bacteria</taxon>
        <taxon>Pseudomonadati</taxon>
        <taxon>Pseudomonadota</taxon>
        <taxon>Alphaproteobacteria</taxon>
        <taxon>Hyphomicrobiales</taxon>
        <taxon>Rhizobiaceae</taxon>
        <taxon>Rhizobium/Agrobacterium group</taxon>
        <taxon>Rhizobium</taxon>
    </lineage>
</organism>
<evidence type="ECO:0000313" key="10">
    <source>
        <dbReference type="Proteomes" id="UP000238523"/>
    </source>
</evidence>
<evidence type="ECO:0000259" key="8">
    <source>
        <dbReference type="PROSITE" id="PS50893"/>
    </source>
</evidence>
<dbReference type="InterPro" id="IPR050093">
    <property type="entry name" value="ABC_SmlMolc_Importer"/>
</dbReference>
<dbReference type="PANTHER" id="PTHR42781">
    <property type="entry name" value="SPERMIDINE/PUTRESCINE IMPORT ATP-BINDING PROTEIN POTA"/>
    <property type="match status" value="1"/>
</dbReference>
<reference evidence="9 10" key="1">
    <citation type="submission" date="2017-11" db="EMBL/GenBank/DDBJ databases">
        <title>Complete genome of Rhizobium leguminosarum Norway, an ineffective micro-symbiont.</title>
        <authorList>
            <person name="Hoffrichter A."/>
            <person name="Liang J."/>
            <person name="Brachmann A."/>
            <person name="Marin M."/>
        </authorList>
    </citation>
    <scope>NUCLEOTIDE SEQUENCE [LARGE SCALE GENOMIC DNA]</scope>
    <source>
        <strain evidence="9 10">Norway</strain>
        <plasmid evidence="10">prln1</plasmid>
    </source>
</reference>
<dbReference type="Gene3D" id="3.40.50.300">
    <property type="entry name" value="P-loop containing nucleotide triphosphate hydrolases"/>
    <property type="match status" value="1"/>
</dbReference>
<dbReference type="InterPro" id="IPR017871">
    <property type="entry name" value="ABC_transporter-like_CS"/>
</dbReference>
<dbReference type="PROSITE" id="PS50893">
    <property type="entry name" value="ABC_TRANSPORTER_2"/>
    <property type="match status" value="1"/>
</dbReference>
<dbReference type="RefSeq" id="WP_105008655.1">
    <property type="nucleotide sequence ID" value="NZ_CP025013.1"/>
</dbReference>
<geneLocation type="plasmid" evidence="10">
    <name>prln1</name>
</geneLocation>
<dbReference type="GO" id="GO:0016887">
    <property type="term" value="F:ATP hydrolysis activity"/>
    <property type="evidence" value="ECO:0007669"/>
    <property type="project" value="InterPro"/>
</dbReference>
<keyword evidence="3 7" id="KW-0547">Nucleotide-binding</keyword>
<evidence type="ECO:0000313" key="9">
    <source>
        <dbReference type="EMBL" id="AUW45926.1"/>
    </source>
</evidence>
<evidence type="ECO:0000256" key="1">
    <source>
        <dbReference type="ARBA" id="ARBA00022448"/>
    </source>
</evidence>
<evidence type="ECO:0000256" key="6">
    <source>
        <dbReference type="ARBA" id="ARBA00023136"/>
    </source>
</evidence>
<evidence type="ECO:0000256" key="7">
    <source>
        <dbReference type="RuleBase" id="RU364083"/>
    </source>
</evidence>
<dbReference type="InterPro" id="IPR003439">
    <property type="entry name" value="ABC_transporter-like_ATP-bd"/>
</dbReference>
<dbReference type="PROSITE" id="PS00211">
    <property type="entry name" value="ABC_TRANSPORTER_1"/>
    <property type="match status" value="1"/>
</dbReference>
<comment type="function">
    <text evidence="7">Part of the ABC transporter complex PotABCD involved in spermidine/putrescine import. Responsible for energy coupling to the transport system.</text>
</comment>
<dbReference type="Pfam" id="PF00005">
    <property type="entry name" value="ABC_tran"/>
    <property type="match status" value="1"/>
</dbReference>
<dbReference type="EMBL" id="CP025013">
    <property type="protein sequence ID" value="AUW45926.1"/>
    <property type="molecule type" value="Genomic_DNA"/>
</dbReference>
<comment type="similarity">
    <text evidence="7">Belongs to the ABC transporter superfamily. Spermidine/putrescine importer (TC 3.A.1.11.1) family.</text>
</comment>
<dbReference type="GO" id="GO:0015417">
    <property type="term" value="F:ABC-type polyamine transporter activity"/>
    <property type="evidence" value="ECO:0007669"/>
    <property type="project" value="UniProtKB-EC"/>
</dbReference>
<keyword evidence="1 7" id="KW-0813">Transport</keyword>
<keyword evidence="6 7" id="KW-0472">Membrane</keyword>
<dbReference type="Pfam" id="PF08402">
    <property type="entry name" value="TOBE_2"/>
    <property type="match status" value="1"/>
</dbReference>
<dbReference type="NCBIfam" id="TIGR01187">
    <property type="entry name" value="potA"/>
    <property type="match status" value="1"/>
</dbReference>
<dbReference type="GO" id="GO:0005524">
    <property type="term" value="F:ATP binding"/>
    <property type="evidence" value="ECO:0007669"/>
    <property type="project" value="UniProtKB-KW"/>
</dbReference>
<dbReference type="InterPro" id="IPR027417">
    <property type="entry name" value="P-loop_NTPase"/>
</dbReference>
<dbReference type="InterPro" id="IPR003593">
    <property type="entry name" value="AAA+_ATPase"/>
</dbReference>
<feature type="domain" description="ABC transporter" evidence="8">
    <location>
        <begin position="18"/>
        <end position="249"/>
    </location>
</feature>
<comment type="subunit">
    <text evidence="7">The complex is composed of two ATP-binding proteins (PotA), two transmembrane proteins (PotB and PotC) and a solute-binding protein (PotD).</text>
</comment>
<dbReference type="GO" id="GO:0043190">
    <property type="term" value="C:ATP-binding cassette (ABC) transporter complex"/>
    <property type="evidence" value="ECO:0007669"/>
    <property type="project" value="InterPro"/>
</dbReference>
<name>A0A2K9ZCF0_RHILE</name>
<proteinExistence type="inferred from homology"/>
<protein>
    <recommendedName>
        <fullName evidence="7">Spermidine/putrescine import ATP-binding protein PotA</fullName>
        <ecNumber evidence="7">7.6.2.11</ecNumber>
    </recommendedName>
</protein>
<comment type="catalytic activity">
    <reaction evidence="7">
        <text>ATP + H2O + polyamine-[polyamine-binding protein]Side 1 = ADP + phosphate + polyamineSide 2 + [polyamine-binding protein]Side 1.</text>
        <dbReference type="EC" id="7.6.2.11"/>
    </reaction>
</comment>
<dbReference type="InterPro" id="IPR008995">
    <property type="entry name" value="Mo/tungstate-bd_C_term_dom"/>
</dbReference>
<dbReference type="SUPFAM" id="SSF52540">
    <property type="entry name" value="P-loop containing nucleoside triphosphate hydrolases"/>
    <property type="match status" value="1"/>
</dbReference>
<dbReference type="Proteomes" id="UP000238523">
    <property type="component" value="Plasmid pRLN1"/>
</dbReference>
<evidence type="ECO:0000256" key="2">
    <source>
        <dbReference type="ARBA" id="ARBA00022475"/>
    </source>
</evidence>
<dbReference type="InterPro" id="IPR005893">
    <property type="entry name" value="PotA-like"/>
</dbReference>
<dbReference type="FunFam" id="3.40.50.300:FF:000133">
    <property type="entry name" value="Spermidine/putrescine import ATP-binding protein PotA"/>
    <property type="match status" value="1"/>
</dbReference>
<keyword evidence="4 7" id="KW-0067">ATP-binding</keyword>
<dbReference type="Gene3D" id="2.40.50.100">
    <property type="match status" value="1"/>
</dbReference>
<evidence type="ECO:0000256" key="3">
    <source>
        <dbReference type="ARBA" id="ARBA00022741"/>
    </source>
</evidence>
<keyword evidence="9" id="KW-0378">Hydrolase</keyword>
<dbReference type="AlphaFoldDB" id="A0A2K9ZCF0"/>
<keyword evidence="2 7" id="KW-1003">Cell membrane</keyword>
<dbReference type="GO" id="GO:0015847">
    <property type="term" value="P:putrescine transport"/>
    <property type="evidence" value="ECO:0007669"/>
    <property type="project" value="UniProtKB-ARBA"/>
</dbReference>